<accession>A0A239EKM1</accession>
<proteinExistence type="predicted"/>
<evidence type="ECO:0000313" key="1">
    <source>
        <dbReference type="EMBL" id="SNS44424.1"/>
    </source>
</evidence>
<dbReference type="AlphaFoldDB" id="A0A239EKM1"/>
<evidence type="ECO:0000313" key="2">
    <source>
        <dbReference type="Proteomes" id="UP000198282"/>
    </source>
</evidence>
<organism evidence="1 2">
    <name type="scientific">Streptosporangium subroseum</name>
    <dbReference type="NCBI Taxonomy" id="106412"/>
    <lineage>
        <taxon>Bacteria</taxon>
        <taxon>Bacillati</taxon>
        <taxon>Actinomycetota</taxon>
        <taxon>Actinomycetes</taxon>
        <taxon>Streptosporangiales</taxon>
        <taxon>Streptosporangiaceae</taxon>
        <taxon>Streptosporangium</taxon>
    </lineage>
</organism>
<reference evidence="1 2" key="1">
    <citation type="submission" date="2017-06" db="EMBL/GenBank/DDBJ databases">
        <authorList>
            <person name="Kim H.J."/>
            <person name="Triplett B.A."/>
        </authorList>
    </citation>
    <scope>NUCLEOTIDE SEQUENCE [LARGE SCALE GENOMIC DNA]</scope>
    <source>
        <strain evidence="1 2">CGMCC 4.2132</strain>
    </source>
</reference>
<sequence length="30" mass="3490">MGTDYATDLYNNVSWQSSAEKISNSTFRFR</sequence>
<dbReference type="EMBL" id="FZOD01000009">
    <property type="protein sequence ID" value="SNS44424.1"/>
    <property type="molecule type" value="Genomic_DNA"/>
</dbReference>
<name>A0A239EKM1_9ACTN</name>
<protein>
    <submittedName>
        <fullName evidence="1">Uncharacterized protein</fullName>
    </submittedName>
</protein>
<keyword evidence="2" id="KW-1185">Reference proteome</keyword>
<dbReference type="Proteomes" id="UP000198282">
    <property type="component" value="Unassembled WGS sequence"/>
</dbReference>
<gene>
    <name evidence="1" type="ORF">SAMN05216276_1009167</name>
</gene>